<accession>A0A1H9FFM9</accession>
<reference evidence="1 2" key="1">
    <citation type="submission" date="2016-10" db="EMBL/GenBank/DDBJ databases">
        <authorList>
            <person name="de Groot N.N."/>
        </authorList>
    </citation>
    <scope>NUCLEOTIDE SEQUENCE [LARGE SCALE GENOMIC DNA]</scope>
    <source>
        <strain evidence="1 2">B25</strain>
    </source>
</reference>
<name>A0A1H9FFM9_9SPIR</name>
<organism evidence="1 2">
    <name type="scientific">Treponema bryantii</name>
    <dbReference type="NCBI Taxonomy" id="163"/>
    <lineage>
        <taxon>Bacteria</taxon>
        <taxon>Pseudomonadati</taxon>
        <taxon>Spirochaetota</taxon>
        <taxon>Spirochaetia</taxon>
        <taxon>Spirochaetales</taxon>
        <taxon>Treponemataceae</taxon>
        <taxon>Treponema</taxon>
    </lineage>
</organism>
<dbReference type="PROSITE" id="PS51257">
    <property type="entry name" value="PROKAR_LIPOPROTEIN"/>
    <property type="match status" value="1"/>
</dbReference>
<sequence>MKNKKWISFLLVLTVSLVLTSCFSLKNSPFYDSEWVMQNYDNNMQLYYHHLILKPDHTVMLRVSYADSTNIIVWNGTYKIDSKKIKFNFTECVRYEDGKPVATYEAQKFIKYYTGDFYYSIAELGESEDKMNYHLELIRPKNYFYGEAVDIFGNRFEEFVKFK</sequence>
<dbReference type="OrthoDB" id="360568at2"/>
<keyword evidence="2" id="KW-1185">Reference proteome</keyword>
<evidence type="ECO:0000313" key="2">
    <source>
        <dbReference type="Proteomes" id="UP000182360"/>
    </source>
</evidence>
<dbReference type="RefSeq" id="WP_143064195.1">
    <property type="nucleotide sequence ID" value="NZ_FOFU01000004.1"/>
</dbReference>
<dbReference type="EMBL" id="FOFU01000004">
    <property type="protein sequence ID" value="SEQ36273.1"/>
    <property type="molecule type" value="Genomic_DNA"/>
</dbReference>
<dbReference type="AlphaFoldDB" id="A0A1H9FFM9"/>
<protein>
    <recommendedName>
        <fullName evidence="3">Lipoprotein</fullName>
    </recommendedName>
</protein>
<proteinExistence type="predicted"/>
<dbReference type="Proteomes" id="UP000182360">
    <property type="component" value="Unassembled WGS sequence"/>
</dbReference>
<dbReference type="STRING" id="163.SAMN04487775_103233"/>
<gene>
    <name evidence="1" type="ORF">SAMN04487977_1047</name>
</gene>
<evidence type="ECO:0008006" key="3">
    <source>
        <dbReference type="Google" id="ProtNLM"/>
    </source>
</evidence>
<evidence type="ECO:0000313" key="1">
    <source>
        <dbReference type="EMBL" id="SEQ36273.1"/>
    </source>
</evidence>